<keyword evidence="2" id="KW-0201">Cytochrome c-type biogenesis</keyword>
<keyword evidence="3" id="KW-1015">Disulfide bond</keyword>
<dbReference type="GO" id="GO:0017004">
    <property type="term" value="P:cytochrome complex assembly"/>
    <property type="evidence" value="ECO:0007669"/>
    <property type="project" value="UniProtKB-KW"/>
</dbReference>
<evidence type="ECO:0000256" key="2">
    <source>
        <dbReference type="ARBA" id="ARBA00022748"/>
    </source>
</evidence>
<evidence type="ECO:0000256" key="1">
    <source>
        <dbReference type="ARBA" id="ARBA00004196"/>
    </source>
</evidence>
<dbReference type="Proteomes" id="UP000278351">
    <property type="component" value="Unassembled WGS sequence"/>
</dbReference>
<dbReference type="OrthoDB" id="750178at2"/>
<dbReference type="GO" id="GO:0016491">
    <property type="term" value="F:oxidoreductase activity"/>
    <property type="evidence" value="ECO:0007669"/>
    <property type="project" value="InterPro"/>
</dbReference>
<evidence type="ECO:0000313" key="8">
    <source>
        <dbReference type="Proteomes" id="UP000278351"/>
    </source>
</evidence>
<feature type="signal peptide" evidence="5">
    <location>
        <begin position="1"/>
        <end position="18"/>
    </location>
</feature>
<feature type="chain" id="PRO_5017938089" evidence="5">
    <location>
        <begin position="19"/>
        <end position="352"/>
    </location>
</feature>
<sequence length="352" mass="39537">MKGISIVTLLCWSMAAQAQSFTVQGKIDGLQDAVIYLYHDKTHDSTALRNGAFTFKGSVPHPQEAFLFTKDHGFSIMLYLENTAMTVKGRADAPEKVAIAGGAAQREYAQFLQTVKPVTDRMDPLYALLQKDRSKKDSVLEITGRMIEEEYNPLCEQFIQQHPASYVSLYKLKDLLRSKPLADMEQAFARLAPQVRASAAGKLLQEEFDIMHKTEPGQPAMDFTMNTPAGKPLRLASFKGSYVLLDFWASWCKPCREENPALKKAYDRFKDRNFRILGVSLDRDSTAWVKAIATDGLPWEHVSDLGLWDNNAAKRYNIKSIPSNFLIGPDGVIIAKDLNGQQLEEKLSKLLQ</sequence>
<dbReference type="CDD" id="cd02966">
    <property type="entry name" value="TlpA_like_family"/>
    <property type="match status" value="1"/>
</dbReference>
<dbReference type="InterPro" id="IPR025380">
    <property type="entry name" value="DUF4369"/>
</dbReference>
<proteinExistence type="predicted"/>
<dbReference type="InterPro" id="IPR050553">
    <property type="entry name" value="Thioredoxin_ResA/DsbE_sf"/>
</dbReference>
<dbReference type="Pfam" id="PF00578">
    <property type="entry name" value="AhpC-TSA"/>
    <property type="match status" value="1"/>
</dbReference>
<gene>
    <name evidence="7" type="ORF">EGT74_23815</name>
</gene>
<dbReference type="InterPro" id="IPR000866">
    <property type="entry name" value="AhpC/TSA"/>
</dbReference>
<keyword evidence="4" id="KW-0676">Redox-active center</keyword>
<comment type="caution">
    <text evidence="7">The sequence shown here is derived from an EMBL/GenBank/DDBJ whole genome shotgun (WGS) entry which is preliminary data.</text>
</comment>
<accession>A0A3N4PAZ3</accession>
<keyword evidence="5" id="KW-0732">Signal</keyword>
<dbReference type="InterPro" id="IPR013766">
    <property type="entry name" value="Thioredoxin_domain"/>
</dbReference>
<keyword evidence="8" id="KW-1185">Reference proteome</keyword>
<comment type="subcellular location">
    <subcellularLocation>
        <location evidence="1">Cell envelope</location>
    </subcellularLocation>
</comment>
<reference evidence="7 8" key="1">
    <citation type="submission" date="2018-11" db="EMBL/GenBank/DDBJ databases">
        <title>Chitinophaga lutea sp.nov., isolate from arsenic contaminated soil.</title>
        <authorList>
            <person name="Zong Y."/>
        </authorList>
    </citation>
    <scope>NUCLEOTIDE SEQUENCE [LARGE SCALE GENOMIC DNA]</scope>
    <source>
        <strain evidence="7 8">ZY74</strain>
    </source>
</reference>
<dbReference type="PANTHER" id="PTHR42852">
    <property type="entry name" value="THIOL:DISULFIDE INTERCHANGE PROTEIN DSBE"/>
    <property type="match status" value="1"/>
</dbReference>
<dbReference type="AlphaFoldDB" id="A0A3N4PAZ3"/>
<dbReference type="EMBL" id="RPDH01000003">
    <property type="protein sequence ID" value="RPE05416.1"/>
    <property type="molecule type" value="Genomic_DNA"/>
</dbReference>
<dbReference type="PROSITE" id="PS51352">
    <property type="entry name" value="THIOREDOXIN_2"/>
    <property type="match status" value="1"/>
</dbReference>
<dbReference type="Pfam" id="PF14289">
    <property type="entry name" value="DUF4369"/>
    <property type="match status" value="1"/>
</dbReference>
<dbReference type="SUPFAM" id="SSF52833">
    <property type="entry name" value="Thioredoxin-like"/>
    <property type="match status" value="1"/>
</dbReference>
<feature type="domain" description="Thioredoxin" evidence="6">
    <location>
        <begin position="214"/>
        <end position="352"/>
    </location>
</feature>
<evidence type="ECO:0000256" key="3">
    <source>
        <dbReference type="ARBA" id="ARBA00023157"/>
    </source>
</evidence>
<evidence type="ECO:0000259" key="6">
    <source>
        <dbReference type="PROSITE" id="PS51352"/>
    </source>
</evidence>
<evidence type="ECO:0000313" key="7">
    <source>
        <dbReference type="EMBL" id="RPE05416.1"/>
    </source>
</evidence>
<dbReference type="GO" id="GO:0030313">
    <property type="term" value="C:cell envelope"/>
    <property type="evidence" value="ECO:0007669"/>
    <property type="project" value="UniProtKB-SubCell"/>
</dbReference>
<evidence type="ECO:0000256" key="5">
    <source>
        <dbReference type="SAM" id="SignalP"/>
    </source>
</evidence>
<dbReference type="GO" id="GO:0016209">
    <property type="term" value="F:antioxidant activity"/>
    <property type="evidence" value="ECO:0007669"/>
    <property type="project" value="InterPro"/>
</dbReference>
<dbReference type="PANTHER" id="PTHR42852:SF6">
    <property type="entry name" value="THIOL:DISULFIDE INTERCHANGE PROTEIN DSBE"/>
    <property type="match status" value="1"/>
</dbReference>
<dbReference type="InterPro" id="IPR036249">
    <property type="entry name" value="Thioredoxin-like_sf"/>
</dbReference>
<dbReference type="RefSeq" id="WP_123849060.1">
    <property type="nucleotide sequence ID" value="NZ_RPDH01000003.1"/>
</dbReference>
<name>A0A3N4PAZ3_9BACT</name>
<organism evidence="7 8">
    <name type="scientific">Chitinophaga lutea</name>
    <dbReference type="NCBI Taxonomy" id="2488634"/>
    <lineage>
        <taxon>Bacteria</taxon>
        <taxon>Pseudomonadati</taxon>
        <taxon>Bacteroidota</taxon>
        <taxon>Chitinophagia</taxon>
        <taxon>Chitinophagales</taxon>
        <taxon>Chitinophagaceae</taxon>
        <taxon>Chitinophaga</taxon>
    </lineage>
</organism>
<evidence type="ECO:0000256" key="4">
    <source>
        <dbReference type="ARBA" id="ARBA00023284"/>
    </source>
</evidence>
<protein>
    <submittedName>
        <fullName evidence="7">AhpC/TSA family protein</fullName>
    </submittedName>
</protein>
<dbReference type="Gene3D" id="3.40.30.10">
    <property type="entry name" value="Glutaredoxin"/>
    <property type="match status" value="1"/>
</dbReference>